<gene>
    <name evidence="2" type="ORF">LL038_09870</name>
</gene>
<name>A0AA47ELR1_9CLOT</name>
<dbReference type="RefSeq" id="WP_216127475.1">
    <property type="nucleotide sequence ID" value="NZ_CP086239.1"/>
</dbReference>
<sequence>MNQTNIGFIAVGGKQWMGGLYYVKNLINEMQLVDIKDRPNIFIFLTNSLVNEFSDIRENIKVKKIILEDDLLDKCINRVSLLFFKRKLNLILFRKHKLENYINKYDIKYIYPVLHPLYKKIGKAECVFWIPDFQHKYLPEYFSVREIKKRNKEYLKISKLPNKLIFSSEDARDDFLKFYSTSKNEIGIIHFTSLINESEETNLRDVFTRYKLPKEYLFIPNQFWKHKDHITAFKALDILNRIKKHNITFVCSGELKDYRNVEYIKLLTEFIEEKNLKENIVILGFVPKNDQIEIMKKCLAIIQPSLFEGWSTVVEDAKLFGKPIIISNLRVHIEQNPNKAVYFNKNSSLDLANKIDSNLDLFRGYLDNYSCKEPMTERIESAKEYANDFVNFING</sequence>
<dbReference type="CDD" id="cd03809">
    <property type="entry name" value="GT4_MtfB-like"/>
    <property type="match status" value="1"/>
</dbReference>
<reference evidence="2" key="1">
    <citation type="submission" date="2021-11" db="EMBL/GenBank/DDBJ databases">
        <title>Clostridia strains as spoilage organisms.</title>
        <authorList>
            <person name="Wambui J."/>
            <person name="Stevens M.J.A."/>
            <person name="Stephan R."/>
        </authorList>
    </citation>
    <scope>NUCLEOTIDE SEQUENCE</scope>
    <source>
        <strain evidence="2">CF009</strain>
    </source>
</reference>
<dbReference type="Pfam" id="PF00534">
    <property type="entry name" value="Glycos_transf_1"/>
    <property type="match status" value="1"/>
</dbReference>
<evidence type="ECO:0000313" key="3">
    <source>
        <dbReference type="Proteomes" id="UP001164733"/>
    </source>
</evidence>
<dbReference type="Proteomes" id="UP001164733">
    <property type="component" value="Chromosome"/>
</dbReference>
<accession>A0AA47ELR1</accession>
<organism evidence="2 3">
    <name type="scientific">Clostridium estertheticum</name>
    <dbReference type="NCBI Taxonomy" id="238834"/>
    <lineage>
        <taxon>Bacteria</taxon>
        <taxon>Bacillati</taxon>
        <taxon>Bacillota</taxon>
        <taxon>Clostridia</taxon>
        <taxon>Eubacteriales</taxon>
        <taxon>Clostridiaceae</taxon>
        <taxon>Clostridium</taxon>
    </lineage>
</organism>
<evidence type="ECO:0000313" key="2">
    <source>
        <dbReference type="EMBL" id="WAG62517.1"/>
    </source>
</evidence>
<dbReference type="PANTHER" id="PTHR46401:SF8">
    <property type="entry name" value="BLL6006 PROTEIN"/>
    <property type="match status" value="1"/>
</dbReference>
<dbReference type="GO" id="GO:0016757">
    <property type="term" value="F:glycosyltransferase activity"/>
    <property type="evidence" value="ECO:0007669"/>
    <property type="project" value="InterPro"/>
</dbReference>
<protein>
    <submittedName>
        <fullName evidence="2">Glycosyltransferase family 4 protein</fullName>
    </submittedName>
</protein>
<dbReference type="InterPro" id="IPR001296">
    <property type="entry name" value="Glyco_trans_1"/>
</dbReference>
<feature type="domain" description="Glycosyl transferase family 1" evidence="1">
    <location>
        <begin position="214"/>
        <end position="359"/>
    </location>
</feature>
<evidence type="ECO:0000259" key="1">
    <source>
        <dbReference type="Pfam" id="PF00534"/>
    </source>
</evidence>
<dbReference type="EMBL" id="CP086239">
    <property type="protein sequence ID" value="WAG62517.1"/>
    <property type="molecule type" value="Genomic_DNA"/>
</dbReference>
<dbReference type="AlphaFoldDB" id="A0AA47ELR1"/>
<dbReference type="PANTHER" id="PTHR46401">
    <property type="entry name" value="GLYCOSYLTRANSFERASE WBBK-RELATED"/>
    <property type="match status" value="1"/>
</dbReference>
<proteinExistence type="predicted"/>